<feature type="transmembrane region" description="Helical" evidence="2">
    <location>
        <begin position="50"/>
        <end position="69"/>
    </location>
</feature>
<sequence>MHRVPLLLLSITGASFLAYGLWYAFDLHGALSAVGIHVEGEIATTHLRTYLAGLQIALGVFLLACALLGSFRRPGLWLVLATHGGMALTRVLGIILDGPYAPVFFALLVWEVGVAFLALLALALVRDVPPARRRPRESATLAGPSAASRHDQHHQHPRPPARSPLRDPR</sequence>
<dbReference type="RefSeq" id="WP_377003759.1">
    <property type="nucleotide sequence ID" value="NZ_JBHSGG010000016.1"/>
</dbReference>
<comment type="caution">
    <text evidence="3">The sequence shown here is derived from an EMBL/GenBank/DDBJ whole genome shotgun (WGS) entry which is preliminary data.</text>
</comment>
<protein>
    <submittedName>
        <fullName evidence="3">DUF4345 family protein</fullName>
    </submittedName>
</protein>
<accession>A0ABV9NK78</accession>
<proteinExistence type="predicted"/>
<dbReference type="Pfam" id="PF14248">
    <property type="entry name" value="DUF4345"/>
    <property type="match status" value="1"/>
</dbReference>
<gene>
    <name evidence="3" type="ORF">ACFO3Q_06120</name>
</gene>
<reference evidence="4" key="1">
    <citation type="journal article" date="2019" name="Int. J. Syst. Evol. Microbiol.">
        <title>The Global Catalogue of Microorganisms (GCM) 10K type strain sequencing project: providing services to taxonomists for standard genome sequencing and annotation.</title>
        <authorList>
            <consortium name="The Broad Institute Genomics Platform"/>
            <consortium name="The Broad Institute Genome Sequencing Center for Infectious Disease"/>
            <person name="Wu L."/>
            <person name="Ma J."/>
        </authorList>
    </citation>
    <scope>NUCLEOTIDE SEQUENCE [LARGE SCALE GENOMIC DNA]</scope>
    <source>
        <strain evidence="4">CGMCC 1.13574</strain>
    </source>
</reference>
<feature type="transmembrane region" description="Helical" evidence="2">
    <location>
        <begin position="7"/>
        <end position="25"/>
    </location>
</feature>
<organism evidence="3 4">
    <name type="scientific">Coralloluteibacterium thermophilum</name>
    <dbReference type="NCBI Taxonomy" id="2707049"/>
    <lineage>
        <taxon>Bacteria</taxon>
        <taxon>Pseudomonadati</taxon>
        <taxon>Pseudomonadota</taxon>
        <taxon>Gammaproteobacteria</taxon>
        <taxon>Lysobacterales</taxon>
        <taxon>Lysobacteraceae</taxon>
        <taxon>Coralloluteibacterium</taxon>
    </lineage>
</organism>
<keyword evidence="2" id="KW-0812">Transmembrane</keyword>
<feature type="transmembrane region" description="Helical" evidence="2">
    <location>
        <begin position="76"/>
        <end position="96"/>
    </location>
</feature>
<dbReference type="InterPro" id="IPR025597">
    <property type="entry name" value="DUF4345"/>
</dbReference>
<keyword evidence="4" id="KW-1185">Reference proteome</keyword>
<evidence type="ECO:0000313" key="3">
    <source>
        <dbReference type="EMBL" id="MFC4727744.1"/>
    </source>
</evidence>
<name>A0ABV9NK78_9GAMM</name>
<evidence type="ECO:0000256" key="2">
    <source>
        <dbReference type="SAM" id="Phobius"/>
    </source>
</evidence>
<dbReference type="Proteomes" id="UP001595892">
    <property type="component" value="Unassembled WGS sequence"/>
</dbReference>
<keyword evidence="2" id="KW-0472">Membrane</keyword>
<evidence type="ECO:0000256" key="1">
    <source>
        <dbReference type="SAM" id="MobiDB-lite"/>
    </source>
</evidence>
<evidence type="ECO:0000313" key="4">
    <source>
        <dbReference type="Proteomes" id="UP001595892"/>
    </source>
</evidence>
<feature type="region of interest" description="Disordered" evidence="1">
    <location>
        <begin position="133"/>
        <end position="169"/>
    </location>
</feature>
<feature type="transmembrane region" description="Helical" evidence="2">
    <location>
        <begin position="102"/>
        <end position="125"/>
    </location>
</feature>
<keyword evidence="2" id="KW-1133">Transmembrane helix</keyword>
<dbReference type="EMBL" id="JBHSGG010000016">
    <property type="protein sequence ID" value="MFC4727744.1"/>
    <property type="molecule type" value="Genomic_DNA"/>
</dbReference>